<dbReference type="Proteomes" id="UP000515369">
    <property type="component" value="Chromosome"/>
</dbReference>
<dbReference type="CDD" id="cd10280">
    <property type="entry name" value="PQQ_mGDH"/>
    <property type="match status" value="1"/>
</dbReference>
<dbReference type="PANTHER" id="PTHR32303">
    <property type="entry name" value="QUINOPROTEIN ALCOHOL DEHYDROGENASE (CYTOCHROME C)"/>
    <property type="match status" value="1"/>
</dbReference>
<dbReference type="AlphaFoldDB" id="A0A7G5H6D4"/>
<dbReference type="InterPro" id="IPR036909">
    <property type="entry name" value="Cyt_c-like_dom_sf"/>
</dbReference>
<dbReference type="InterPro" id="IPR009056">
    <property type="entry name" value="Cyt_c-like_dom"/>
</dbReference>
<accession>A0A7G5H6D4</accession>
<dbReference type="GO" id="GO:0020037">
    <property type="term" value="F:heme binding"/>
    <property type="evidence" value="ECO:0007669"/>
    <property type="project" value="InterPro"/>
</dbReference>
<evidence type="ECO:0000313" key="11">
    <source>
        <dbReference type="Proteomes" id="UP000515369"/>
    </source>
</evidence>
<evidence type="ECO:0000256" key="4">
    <source>
        <dbReference type="ARBA" id="ARBA00022723"/>
    </source>
</evidence>
<dbReference type="RefSeq" id="WP_182464072.1">
    <property type="nucleotide sequence ID" value="NZ_CP059732.1"/>
</dbReference>
<keyword evidence="11" id="KW-1185">Reference proteome</keyword>
<organism evidence="10 11">
    <name type="scientific">Spirosoma foliorum</name>
    <dbReference type="NCBI Taxonomy" id="2710596"/>
    <lineage>
        <taxon>Bacteria</taxon>
        <taxon>Pseudomonadati</taxon>
        <taxon>Bacteroidota</taxon>
        <taxon>Cytophagia</taxon>
        <taxon>Cytophagales</taxon>
        <taxon>Cytophagaceae</taxon>
        <taxon>Spirosoma</taxon>
    </lineage>
</organism>
<dbReference type="GO" id="GO:0048038">
    <property type="term" value="F:quinone binding"/>
    <property type="evidence" value="ECO:0007669"/>
    <property type="project" value="InterPro"/>
</dbReference>
<dbReference type="Gene3D" id="1.10.760.10">
    <property type="entry name" value="Cytochrome c-like domain"/>
    <property type="match status" value="1"/>
</dbReference>
<dbReference type="Pfam" id="PF01011">
    <property type="entry name" value="PQQ"/>
    <property type="match status" value="2"/>
</dbReference>
<dbReference type="GO" id="GO:0046872">
    <property type="term" value="F:metal ion binding"/>
    <property type="evidence" value="ECO:0007669"/>
    <property type="project" value="UniProtKB-KW"/>
</dbReference>
<name>A0A7G5H6D4_9BACT</name>
<dbReference type="PROSITE" id="PS51007">
    <property type="entry name" value="CYTC"/>
    <property type="match status" value="1"/>
</dbReference>
<keyword evidence="5" id="KW-0732">Signal</keyword>
<evidence type="ECO:0000256" key="1">
    <source>
        <dbReference type="ARBA" id="ARBA00001931"/>
    </source>
</evidence>
<dbReference type="SUPFAM" id="SSF46626">
    <property type="entry name" value="Cytochrome c"/>
    <property type="match status" value="1"/>
</dbReference>
<evidence type="ECO:0000256" key="2">
    <source>
        <dbReference type="ARBA" id="ARBA00008156"/>
    </source>
</evidence>
<evidence type="ECO:0000313" key="10">
    <source>
        <dbReference type="EMBL" id="QMW06676.1"/>
    </source>
</evidence>
<sequence length="731" mass="79718">MIRLDQKGALFGLAVGSILAASMVTGEGPLSTGKDWPNYGGNKAGNRYSPLTQINTQNVTNLQVAWMYDASEKPDANGRRRDRAIQCQPIVVDGILYGTTPDLNLFALKAGTGEQLWRFEPSRNDRRNSNRGVVYWQSGTDKRILYTVGSSLYAINAATGESISSFGTDGKADLHEGLQTNLDHDVSKLSVNATSPGIVYQNTFIIGSSVSESGDAAPGHIRAFDVVTGKLKWVFHTIPQPGEFGYDTWPKDAYKKIGAVNNWSGMSLDEKRGVVYFGTGSPASDFYGGDRQGQNLFANCIMALEAETGKLKWYYQTIHHDLWDRDHPCPPNLITLNRNGPDGRPRRVDAVVQTTKDGLVYVLDRDKGTSLFPVEERKVPVNGLPDEHPWPTQKYPIKPLPLNRQVYTEADITNLSPEAHAYVKERFLQLKTDNKFAPPSEKGTLLFGYSGGAEWGGNAIDPSGILYQNVNEEPWELIMTKRADLAQRNTPVTAGNALYIANCAACHGQDRRGSGPELPSLIDIGKRRSVDEIKTLLKTGSGRMPSFGHLSDKDRDALISFLLNTETGSPKVAQASGSTSASANKSGFPYVPTYVSKVWQRFTDKEGYPGIKPPWGTLNAIDLNTGDYLWRVPLGEYPELAKKGVPTTGTDSYGGPLATAGGLVFIAGTKDEKIRAFDKKTGKVVWEYQLPAGGFATPISYEVNGKQYIVIAAGGGRGQKVGGNYIAFALK</sequence>
<dbReference type="SUPFAM" id="SSF50998">
    <property type="entry name" value="Quinoprotein alcohol dehydrogenase-like"/>
    <property type="match status" value="1"/>
</dbReference>
<dbReference type="InterPro" id="IPR018391">
    <property type="entry name" value="PQQ_b-propeller_rpt"/>
</dbReference>
<dbReference type="InterPro" id="IPR011047">
    <property type="entry name" value="Quinoprotein_ADH-like_sf"/>
</dbReference>
<dbReference type="PANTHER" id="PTHR32303:SF4">
    <property type="entry name" value="QUINOPROTEIN GLUCOSE DEHYDROGENASE"/>
    <property type="match status" value="1"/>
</dbReference>
<reference evidence="10 11" key="1">
    <citation type="submission" date="2020-07" db="EMBL/GenBank/DDBJ databases">
        <title>Spirosoma foliorum sp. nov., isolated from the leaves on the Nejang mountain Korea, Republic of.</title>
        <authorList>
            <person name="Ho H."/>
            <person name="Lee Y.-J."/>
            <person name="Nurcahyanto D.-A."/>
            <person name="Kim S.-G."/>
        </authorList>
    </citation>
    <scope>NUCLEOTIDE SEQUENCE [LARGE SCALE GENOMIC DNA]</scope>
    <source>
        <strain evidence="10 11">PL0136</strain>
    </source>
</reference>
<dbReference type="GO" id="GO:0016020">
    <property type="term" value="C:membrane"/>
    <property type="evidence" value="ECO:0007669"/>
    <property type="project" value="InterPro"/>
</dbReference>
<dbReference type="InterPro" id="IPR002372">
    <property type="entry name" value="PQQ_rpt_dom"/>
</dbReference>
<keyword evidence="6" id="KW-0560">Oxidoreductase</keyword>
<comment type="cofactor">
    <cofactor evidence="1">
        <name>pyrroloquinoline quinone</name>
        <dbReference type="ChEBI" id="CHEBI:58442"/>
    </cofactor>
</comment>
<dbReference type="Gene3D" id="2.140.10.10">
    <property type="entry name" value="Quinoprotein alcohol dehydrogenase-like superfamily"/>
    <property type="match status" value="2"/>
</dbReference>
<evidence type="ECO:0000256" key="7">
    <source>
        <dbReference type="ARBA" id="ARBA00023004"/>
    </source>
</evidence>
<protein>
    <submittedName>
        <fullName evidence="10">PQQ-binding-like beta-propeller repeat protein</fullName>
    </submittedName>
</protein>
<keyword evidence="4 8" id="KW-0479">Metal-binding</keyword>
<dbReference type="GO" id="GO:0009055">
    <property type="term" value="F:electron transfer activity"/>
    <property type="evidence" value="ECO:0007669"/>
    <property type="project" value="InterPro"/>
</dbReference>
<evidence type="ECO:0000256" key="3">
    <source>
        <dbReference type="ARBA" id="ARBA00022617"/>
    </source>
</evidence>
<comment type="similarity">
    <text evidence="2">Belongs to the bacterial PQQ dehydrogenase family.</text>
</comment>
<feature type="domain" description="Cytochrome c" evidence="9">
    <location>
        <begin position="490"/>
        <end position="566"/>
    </location>
</feature>
<dbReference type="InterPro" id="IPR017511">
    <property type="entry name" value="PQQ_mDH"/>
</dbReference>
<dbReference type="GO" id="GO:0016614">
    <property type="term" value="F:oxidoreductase activity, acting on CH-OH group of donors"/>
    <property type="evidence" value="ECO:0007669"/>
    <property type="project" value="InterPro"/>
</dbReference>
<gene>
    <name evidence="10" type="ORF">H3H32_18185</name>
</gene>
<evidence type="ECO:0000256" key="6">
    <source>
        <dbReference type="ARBA" id="ARBA00023002"/>
    </source>
</evidence>
<keyword evidence="3 8" id="KW-0349">Heme</keyword>
<evidence type="ECO:0000256" key="5">
    <source>
        <dbReference type="ARBA" id="ARBA00022729"/>
    </source>
</evidence>
<evidence type="ECO:0000256" key="8">
    <source>
        <dbReference type="PROSITE-ProRule" id="PRU00433"/>
    </source>
</evidence>
<dbReference type="EMBL" id="CP059732">
    <property type="protein sequence ID" value="QMW06676.1"/>
    <property type="molecule type" value="Genomic_DNA"/>
</dbReference>
<dbReference type="KEGG" id="sfol:H3H32_18185"/>
<dbReference type="Pfam" id="PF13442">
    <property type="entry name" value="Cytochrome_CBB3"/>
    <property type="match status" value="1"/>
</dbReference>
<evidence type="ECO:0000259" key="9">
    <source>
        <dbReference type="PROSITE" id="PS51007"/>
    </source>
</evidence>
<proteinExistence type="inferred from homology"/>
<dbReference type="SMART" id="SM00564">
    <property type="entry name" value="PQQ"/>
    <property type="match status" value="6"/>
</dbReference>
<keyword evidence="7 8" id="KW-0408">Iron</keyword>